<proteinExistence type="predicted"/>
<dbReference type="EMBL" id="QPIX01000001">
    <property type="protein sequence ID" value="RCW28126.1"/>
    <property type="molecule type" value="Genomic_DNA"/>
</dbReference>
<gene>
    <name evidence="2" type="ORF">DFR48_101135</name>
</gene>
<keyword evidence="3" id="KW-1185">Reference proteome</keyword>
<sequence length="63" mass="6608">MVERLSTSPLRGEVAAKRRVGVIPAATSDKPASETGTMHTPPRSYAPTLPLKGRVELGGLSHA</sequence>
<comment type="caution">
    <text evidence="2">The sequence shown here is derived from an EMBL/GenBank/DDBJ whole genome shotgun (WGS) entry which is preliminary data.</text>
</comment>
<evidence type="ECO:0000313" key="3">
    <source>
        <dbReference type="Proteomes" id="UP000252582"/>
    </source>
</evidence>
<dbReference type="AlphaFoldDB" id="A0A6I7HR07"/>
<accession>A0A6I7HR07</accession>
<feature type="region of interest" description="Disordered" evidence="1">
    <location>
        <begin position="21"/>
        <end position="63"/>
    </location>
</feature>
<evidence type="ECO:0000313" key="2">
    <source>
        <dbReference type="EMBL" id="RCW28126.1"/>
    </source>
</evidence>
<protein>
    <submittedName>
        <fullName evidence="2">Uncharacterized protein</fullName>
    </submittedName>
</protein>
<name>A0A6I7HR07_9HYPH</name>
<dbReference type="Proteomes" id="UP000252582">
    <property type="component" value="Unassembled WGS sequence"/>
</dbReference>
<evidence type="ECO:0000256" key="1">
    <source>
        <dbReference type="SAM" id="MobiDB-lite"/>
    </source>
</evidence>
<organism evidence="2 3">
    <name type="scientific">Ciceribacter lividus</name>
    <dbReference type="NCBI Taxonomy" id="1197950"/>
    <lineage>
        <taxon>Bacteria</taxon>
        <taxon>Pseudomonadati</taxon>
        <taxon>Pseudomonadota</taxon>
        <taxon>Alphaproteobacteria</taxon>
        <taxon>Hyphomicrobiales</taxon>
        <taxon>Rhizobiaceae</taxon>
        <taxon>Ciceribacter</taxon>
    </lineage>
</organism>
<reference evidence="2 3" key="1">
    <citation type="submission" date="2018-07" db="EMBL/GenBank/DDBJ databases">
        <title>Genomic Encyclopedia of Type Strains, Phase IV (KMG-IV): sequencing the most valuable type-strain genomes for metagenomic binning, comparative biology and taxonomic classification.</title>
        <authorList>
            <person name="Goeker M."/>
        </authorList>
    </citation>
    <scope>NUCLEOTIDE SEQUENCE [LARGE SCALE GENOMIC DNA]</scope>
    <source>
        <strain evidence="2 3">DSM 25528</strain>
    </source>
</reference>